<evidence type="ECO:0000256" key="4">
    <source>
        <dbReference type="PROSITE-ProRule" id="PRU00221"/>
    </source>
</evidence>
<feature type="repeat" description="WD" evidence="4">
    <location>
        <begin position="199"/>
        <end position="221"/>
    </location>
</feature>
<name>A0A4Y7TGP4_COPMI</name>
<proteinExistence type="inferred from homology"/>
<organism evidence="8 9">
    <name type="scientific">Coprinellus micaceus</name>
    <name type="common">Glistening ink-cap mushroom</name>
    <name type="synonym">Coprinus micaceus</name>
    <dbReference type="NCBI Taxonomy" id="71717"/>
    <lineage>
        <taxon>Eukaryota</taxon>
        <taxon>Fungi</taxon>
        <taxon>Dikarya</taxon>
        <taxon>Basidiomycota</taxon>
        <taxon>Agaricomycotina</taxon>
        <taxon>Agaricomycetes</taxon>
        <taxon>Agaricomycetidae</taxon>
        <taxon>Agaricales</taxon>
        <taxon>Agaricineae</taxon>
        <taxon>Psathyrellaceae</taxon>
        <taxon>Coprinellus</taxon>
    </lineage>
</organism>
<evidence type="ECO:0000313" key="8">
    <source>
        <dbReference type="EMBL" id="TEB33144.1"/>
    </source>
</evidence>
<sequence>MPLQEVILCSTSSQQPTVGAGAIVVHDIQTGAILASFKQTNAGPKGVAVLESKSTQGGFILAAQSDKSIMNVYNYQKDQLALKIVLPEKLSCIAVDNQGDFCAAGTSQGRVYLWEISSGLLYNAWDAHYRSVNVLQFTQDGAGLVSGSDDSGVSVWSVSRLVSEDHQAELPSPYCTLTDHTLPVTDISCGVGVFPNCRVMTSSADHSVKIWDLSTKSLMTTFQFPQIILLLAWDVTERFFLAASSEGSIYQVNLFKQKPRFGGQSMQAIGGLGANDVVRIDEDYLQAQKKRLIQVAQPISALTISLSSTWLLVGTASGQIHVYDIPSHQLLRSISAHKGFSITHLQTMMKPPDLFGHISIDFKVGASVDLKDTMPVKPVVAFQRTRNAKARDAHEVLALLKDTTSPPPDFWNFYSSDEFLKEHAAFVHPVSNDPTVQPNTVSLQSRVQDLEHEVEQLRSQLAKAKSLNDTMWDGVVQRLVQQAKAKGSGETEDAESKRNRKRSRTGN</sequence>
<keyword evidence="5" id="KW-0698">rRNA processing</keyword>
<comment type="similarity">
    <text evidence="1 5">Belongs to the WD repeat IPI3/WDR18 family.</text>
</comment>
<keyword evidence="2 4" id="KW-0853">WD repeat</keyword>
<dbReference type="AlphaFoldDB" id="A0A4Y7TGP4"/>
<dbReference type="STRING" id="71717.A0A4Y7TGP4"/>
<dbReference type="Proteomes" id="UP000298030">
    <property type="component" value="Unassembled WGS sequence"/>
</dbReference>
<keyword evidence="9" id="KW-1185">Reference proteome</keyword>
<dbReference type="SUPFAM" id="SSF50978">
    <property type="entry name" value="WD40 repeat-like"/>
    <property type="match status" value="1"/>
</dbReference>
<reference evidence="8 9" key="1">
    <citation type="journal article" date="2019" name="Nat. Ecol. Evol.">
        <title>Megaphylogeny resolves global patterns of mushroom evolution.</title>
        <authorList>
            <person name="Varga T."/>
            <person name="Krizsan K."/>
            <person name="Foldi C."/>
            <person name="Dima B."/>
            <person name="Sanchez-Garcia M."/>
            <person name="Sanchez-Ramirez S."/>
            <person name="Szollosi G.J."/>
            <person name="Szarkandi J.G."/>
            <person name="Papp V."/>
            <person name="Albert L."/>
            <person name="Andreopoulos W."/>
            <person name="Angelini C."/>
            <person name="Antonin V."/>
            <person name="Barry K.W."/>
            <person name="Bougher N.L."/>
            <person name="Buchanan P."/>
            <person name="Buyck B."/>
            <person name="Bense V."/>
            <person name="Catcheside P."/>
            <person name="Chovatia M."/>
            <person name="Cooper J."/>
            <person name="Damon W."/>
            <person name="Desjardin D."/>
            <person name="Finy P."/>
            <person name="Geml J."/>
            <person name="Haridas S."/>
            <person name="Hughes K."/>
            <person name="Justo A."/>
            <person name="Karasinski D."/>
            <person name="Kautmanova I."/>
            <person name="Kiss B."/>
            <person name="Kocsube S."/>
            <person name="Kotiranta H."/>
            <person name="LaButti K.M."/>
            <person name="Lechner B.E."/>
            <person name="Liimatainen K."/>
            <person name="Lipzen A."/>
            <person name="Lukacs Z."/>
            <person name="Mihaltcheva S."/>
            <person name="Morgado L.N."/>
            <person name="Niskanen T."/>
            <person name="Noordeloos M.E."/>
            <person name="Ohm R.A."/>
            <person name="Ortiz-Santana B."/>
            <person name="Ovrebo C."/>
            <person name="Racz N."/>
            <person name="Riley R."/>
            <person name="Savchenko A."/>
            <person name="Shiryaev A."/>
            <person name="Soop K."/>
            <person name="Spirin V."/>
            <person name="Szebenyi C."/>
            <person name="Tomsovsky M."/>
            <person name="Tulloss R.E."/>
            <person name="Uehling J."/>
            <person name="Grigoriev I.V."/>
            <person name="Vagvolgyi C."/>
            <person name="Papp T."/>
            <person name="Martin F.M."/>
            <person name="Miettinen O."/>
            <person name="Hibbett D.S."/>
            <person name="Nagy L.G."/>
        </authorList>
    </citation>
    <scope>NUCLEOTIDE SEQUENCE [LARGE SCALE GENOMIC DNA]</scope>
    <source>
        <strain evidence="8 9">FP101781</strain>
    </source>
</reference>
<feature type="repeat" description="WD" evidence="4">
    <location>
        <begin position="125"/>
        <end position="159"/>
    </location>
</feature>
<evidence type="ECO:0000256" key="7">
    <source>
        <dbReference type="SAM" id="MobiDB-lite"/>
    </source>
</evidence>
<feature type="compositionally biased region" description="Basic residues" evidence="7">
    <location>
        <begin position="498"/>
        <end position="507"/>
    </location>
</feature>
<dbReference type="InterPro" id="IPR045227">
    <property type="entry name" value="WDR18/Ipi3/RID3"/>
</dbReference>
<evidence type="ECO:0000313" key="9">
    <source>
        <dbReference type="Proteomes" id="UP000298030"/>
    </source>
</evidence>
<comment type="caution">
    <text evidence="8">The sequence shown here is derived from an EMBL/GenBank/DDBJ whole genome shotgun (WGS) entry which is preliminary data.</text>
</comment>
<evidence type="ECO:0000256" key="3">
    <source>
        <dbReference type="ARBA" id="ARBA00022737"/>
    </source>
</evidence>
<protein>
    <recommendedName>
        <fullName evidence="5">Pre-rRNA-processing protein IPI3</fullName>
    </recommendedName>
</protein>
<comment type="function">
    <text evidence="5">Component of the RIX1 complex required for processing of ITS2 sequences from 35S pre-rRNA.</text>
</comment>
<dbReference type="PROSITE" id="PS50082">
    <property type="entry name" value="WD_REPEATS_2"/>
    <property type="match status" value="2"/>
</dbReference>
<dbReference type="Pfam" id="PF00400">
    <property type="entry name" value="WD40"/>
    <property type="match status" value="2"/>
</dbReference>
<dbReference type="PANTHER" id="PTHR18763">
    <property type="entry name" value="WD-REPEAT PROTEIN 18"/>
    <property type="match status" value="1"/>
</dbReference>
<dbReference type="PROSITE" id="PS00678">
    <property type="entry name" value="WD_REPEATS_1"/>
    <property type="match status" value="1"/>
</dbReference>
<dbReference type="OrthoDB" id="756370at2759"/>
<dbReference type="EMBL" id="QPFP01000013">
    <property type="protein sequence ID" value="TEB33144.1"/>
    <property type="molecule type" value="Genomic_DNA"/>
</dbReference>
<keyword evidence="6" id="KW-0175">Coiled coil</keyword>
<comment type="subcellular location">
    <subcellularLocation>
        <location evidence="5">Nucleus</location>
    </subcellularLocation>
</comment>
<keyword evidence="3" id="KW-0677">Repeat</keyword>
<dbReference type="InterPro" id="IPR001680">
    <property type="entry name" value="WD40_rpt"/>
</dbReference>
<evidence type="ECO:0000256" key="6">
    <source>
        <dbReference type="SAM" id="Coils"/>
    </source>
</evidence>
<dbReference type="InterPro" id="IPR015943">
    <property type="entry name" value="WD40/YVTN_repeat-like_dom_sf"/>
</dbReference>
<dbReference type="SMART" id="SM00320">
    <property type="entry name" value="WD40"/>
    <property type="match status" value="5"/>
</dbReference>
<dbReference type="Gene3D" id="2.130.10.10">
    <property type="entry name" value="YVTN repeat-like/Quinoprotein amine dehydrogenase"/>
    <property type="match status" value="2"/>
</dbReference>
<dbReference type="GO" id="GO:0120330">
    <property type="term" value="C:rixosome complex"/>
    <property type="evidence" value="ECO:0007669"/>
    <property type="project" value="UniProtKB-UniRule"/>
</dbReference>
<dbReference type="GO" id="GO:0005656">
    <property type="term" value="C:nuclear pre-replicative complex"/>
    <property type="evidence" value="ECO:0007669"/>
    <property type="project" value="TreeGrafter"/>
</dbReference>
<dbReference type="PROSITE" id="PS50294">
    <property type="entry name" value="WD_REPEATS_REGION"/>
    <property type="match status" value="1"/>
</dbReference>
<evidence type="ECO:0000256" key="1">
    <source>
        <dbReference type="ARBA" id="ARBA00010143"/>
    </source>
</evidence>
<dbReference type="GO" id="GO:0006261">
    <property type="term" value="P:DNA-templated DNA replication"/>
    <property type="evidence" value="ECO:0007669"/>
    <property type="project" value="TreeGrafter"/>
</dbReference>
<comment type="subunit">
    <text evidence="5">Component of the RIX1 complex, composed of IPI1, RIX1/IPI2 and IPI3 in a 1:2:2 stoichiometry. The complex interacts (via RIX1) with MDN1 (via its hexameric AAA ATPase ring) and the pre-60S ribosome particles.</text>
</comment>
<accession>A0A4Y7TGP4</accession>
<dbReference type="GO" id="GO:0006364">
    <property type="term" value="P:rRNA processing"/>
    <property type="evidence" value="ECO:0007669"/>
    <property type="project" value="UniProtKB-UniRule"/>
</dbReference>
<keyword evidence="5" id="KW-0539">Nucleus</keyword>
<dbReference type="PANTHER" id="PTHR18763:SF0">
    <property type="entry name" value="WD REPEAT-CONTAINING PROTEIN 18"/>
    <property type="match status" value="1"/>
</dbReference>
<dbReference type="InterPro" id="IPR019775">
    <property type="entry name" value="WD40_repeat_CS"/>
</dbReference>
<evidence type="ECO:0000256" key="5">
    <source>
        <dbReference type="RuleBase" id="RU369067"/>
    </source>
</evidence>
<feature type="coiled-coil region" evidence="6">
    <location>
        <begin position="440"/>
        <end position="467"/>
    </location>
</feature>
<dbReference type="InterPro" id="IPR036322">
    <property type="entry name" value="WD40_repeat_dom_sf"/>
</dbReference>
<evidence type="ECO:0000256" key="2">
    <source>
        <dbReference type="ARBA" id="ARBA00022574"/>
    </source>
</evidence>
<gene>
    <name evidence="8" type="ORF">FA13DRAFT_1686548</name>
</gene>
<feature type="region of interest" description="Disordered" evidence="7">
    <location>
        <begin position="481"/>
        <end position="507"/>
    </location>
</feature>